<dbReference type="EMBL" id="CP036278">
    <property type="protein sequence ID" value="QDU57087.1"/>
    <property type="molecule type" value="Genomic_DNA"/>
</dbReference>
<organism evidence="2 3">
    <name type="scientific">Aeoliella mucimassa</name>
    <dbReference type="NCBI Taxonomy" id="2527972"/>
    <lineage>
        <taxon>Bacteria</taxon>
        <taxon>Pseudomonadati</taxon>
        <taxon>Planctomycetota</taxon>
        <taxon>Planctomycetia</taxon>
        <taxon>Pirellulales</taxon>
        <taxon>Lacipirellulaceae</taxon>
        <taxon>Aeoliella</taxon>
    </lineage>
</organism>
<proteinExistence type="predicted"/>
<keyword evidence="1" id="KW-1133">Transmembrane helix</keyword>
<gene>
    <name evidence="2" type="ORF">Pan181_33010</name>
</gene>
<name>A0A518AQT7_9BACT</name>
<evidence type="ECO:0000256" key="1">
    <source>
        <dbReference type="SAM" id="Phobius"/>
    </source>
</evidence>
<protein>
    <submittedName>
        <fullName evidence="2">Uncharacterized protein</fullName>
    </submittedName>
</protein>
<evidence type="ECO:0000313" key="2">
    <source>
        <dbReference type="EMBL" id="QDU57087.1"/>
    </source>
</evidence>
<dbReference type="AlphaFoldDB" id="A0A518AQT7"/>
<feature type="transmembrane region" description="Helical" evidence="1">
    <location>
        <begin position="21"/>
        <end position="45"/>
    </location>
</feature>
<sequence length="139" mass="15339">MESPYQSPTSEPNEHRAGNPLAGVLLYGTLAVAILCVGYCAVELFRDLHSELRRDVVGLHLLQGLSTTTLITGTGLFLHAVIRKKRKRTVIGFALLVILSLATGLMAARREALIRQQCLDGLRNLRKAIEQYEESQNTP</sequence>
<dbReference type="RefSeq" id="WP_145248008.1">
    <property type="nucleotide sequence ID" value="NZ_CP036278.1"/>
</dbReference>
<reference evidence="2 3" key="1">
    <citation type="submission" date="2019-02" db="EMBL/GenBank/DDBJ databases">
        <title>Deep-cultivation of Planctomycetes and their phenomic and genomic characterization uncovers novel biology.</title>
        <authorList>
            <person name="Wiegand S."/>
            <person name="Jogler M."/>
            <person name="Boedeker C."/>
            <person name="Pinto D."/>
            <person name="Vollmers J."/>
            <person name="Rivas-Marin E."/>
            <person name="Kohn T."/>
            <person name="Peeters S.H."/>
            <person name="Heuer A."/>
            <person name="Rast P."/>
            <person name="Oberbeckmann S."/>
            <person name="Bunk B."/>
            <person name="Jeske O."/>
            <person name="Meyerdierks A."/>
            <person name="Storesund J.E."/>
            <person name="Kallscheuer N."/>
            <person name="Luecker S."/>
            <person name="Lage O.M."/>
            <person name="Pohl T."/>
            <person name="Merkel B.J."/>
            <person name="Hornburger P."/>
            <person name="Mueller R.-W."/>
            <person name="Bruemmer F."/>
            <person name="Labrenz M."/>
            <person name="Spormann A.M."/>
            <person name="Op den Camp H."/>
            <person name="Overmann J."/>
            <person name="Amann R."/>
            <person name="Jetten M.S.M."/>
            <person name="Mascher T."/>
            <person name="Medema M.H."/>
            <person name="Devos D.P."/>
            <person name="Kaster A.-K."/>
            <person name="Ovreas L."/>
            <person name="Rohde M."/>
            <person name="Galperin M.Y."/>
            <person name="Jogler C."/>
        </authorList>
    </citation>
    <scope>NUCLEOTIDE SEQUENCE [LARGE SCALE GENOMIC DNA]</scope>
    <source>
        <strain evidence="2 3">Pan181</strain>
    </source>
</reference>
<dbReference type="KEGG" id="amuc:Pan181_33010"/>
<evidence type="ECO:0000313" key="3">
    <source>
        <dbReference type="Proteomes" id="UP000315750"/>
    </source>
</evidence>
<dbReference type="Proteomes" id="UP000315750">
    <property type="component" value="Chromosome"/>
</dbReference>
<feature type="transmembrane region" description="Helical" evidence="1">
    <location>
        <begin position="57"/>
        <end position="78"/>
    </location>
</feature>
<feature type="transmembrane region" description="Helical" evidence="1">
    <location>
        <begin position="90"/>
        <end position="108"/>
    </location>
</feature>
<accession>A0A518AQT7</accession>
<keyword evidence="1" id="KW-0472">Membrane</keyword>
<keyword evidence="1" id="KW-0812">Transmembrane</keyword>
<keyword evidence="3" id="KW-1185">Reference proteome</keyword>